<protein>
    <submittedName>
        <fullName evidence="3">16S rRNA (Guanine(966)-N(2))-methyltransferase RsmD</fullName>
        <ecNumber evidence="3">2.1.1.171</ecNumber>
    </submittedName>
</protein>
<dbReference type="PANTHER" id="PTHR43542:SF1">
    <property type="entry name" value="METHYLTRANSFERASE"/>
    <property type="match status" value="1"/>
</dbReference>
<dbReference type="PIRSF" id="PIRSF004553">
    <property type="entry name" value="CHP00095"/>
    <property type="match status" value="1"/>
</dbReference>
<dbReference type="EMBL" id="JAJHNU010000004">
    <property type="protein sequence ID" value="MDN4122449.1"/>
    <property type="molecule type" value="Genomic_DNA"/>
</dbReference>
<evidence type="ECO:0000256" key="2">
    <source>
        <dbReference type="ARBA" id="ARBA00022679"/>
    </source>
</evidence>
<dbReference type="PANTHER" id="PTHR43542">
    <property type="entry name" value="METHYLTRANSFERASE"/>
    <property type="match status" value="1"/>
</dbReference>
<dbReference type="Proteomes" id="UP001168613">
    <property type="component" value="Unassembled WGS sequence"/>
</dbReference>
<comment type="caution">
    <text evidence="3">The sequence shown here is derived from an EMBL/GenBank/DDBJ whole genome shotgun (WGS) entry which is preliminary data.</text>
</comment>
<dbReference type="EC" id="2.1.1.171" evidence="3"/>
<sequence>MRKHTIRIVGGDYRRTQIPVIDAPGLRPTSDRVRETVFNWLQHIWSGDFSQRSCLDLFAGTGALGFEAASRGAQFVQLVEQSPVAAKNLKTLRDKLQATQVRIHVGDAMHVLQRSQMRYDLVFVDPPFGAHWLDKVWPHLNQVLVNNGLIYVESEAAINLPEQFELLRSGKTAHAHFLLAQFAATQEKVNNANNDT</sequence>
<keyword evidence="1 3" id="KW-0489">Methyltransferase</keyword>
<dbReference type="CDD" id="cd02440">
    <property type="entry name" value="AdoMet_MTases"/>
    <property type="match status" value="1"/>
</dbReference>
<dbReference type="PROSITE" id="PS00092">
    <property type="entry name" value="N6_MTASE"/>
    <property type="match status" value="1"/>
</dbReference>
<keyword evidence="4" id="KW-1185">Reference proteome</keyword>
<dbReference type="InterPro" id="IPR004398">
    <property type="entry name" value="RNA_MeTrfase_RsmD"/>
</dbReference>
<dbReference type="GO" id="GO:0052913">
    <property type="term" value="F:16S rRNA (guanine(966)-N(2))-methyltransferase activity"/>
    <property type="evidence" value="ECO:0007669"/>
    <property type="project" value="UniProtKB-EC"/>
</dbReference>
<reference evidence="3" key="1">
    <citation type="submission" date="2021-11" db="EMBL/GenBank/DDBJ databases">
        <title>Draft genome sequence of Alcaligenes endophyticus type strain CCUG 75668T.</title>
        <authorList>
            <person name="Salva-Serra F."/>
            <person name="Duran R.E."/>
            <person name="Seeger M."/>
            <person name="Moore E.R.B."/>
            <person name="Jaen-Luchoro D."/>
        </authorList>
    </citation>
    <scope>NUCLEOTIDE SEQUENCE</scope>
    <source>
        <strain evidence="3">CCUG 75668</strain>
    </source>
</reference>
<organism evidence="3 4">
    <name type="scientific">Alcaligenes endophyticus</name>
    <dbReference type="NCBI Taxonomy" id="1929088"/>
    <lineage>
        <taxon>Bacteria</taxon>
        <taxon>Pseudomonadati</taxon>
        <taxon>Pseudomonadota</taxon>
        <taxon>Betaproteobacteria</taxon>
        <taxon>Burkholderiales</taxon>
        <taxon>Alcaligenaceae</taxon>
        <taxon>Alcaligenes</taxon>
    </lineage>
</organism>
<dbReference type="Pfam" id="PF03602">
    <property type="entry name" value="Cons_hypoth95"/>
    <property type="match status" value="1"/>
</dbReference>
<evidence type="ECO:0000313" key="4">
    <source>
        <dbReference type="Proteomes" id="UP001168613"/>
    </source>
</evidence>
<gene>
    <name evidence="3" type="primary">rsmD</name>
    <name evidence="3" type="ORF">LMS43_14230</name>
</gene>
<evidence type="ECO:0000256" key="1">
    <source>
        <dbReference type="ARBA" id="ARBA00022603"/>
    </source>
</evidence>
<dbReference type="RefSeq" id="WP_266123334.1">
    <property type="nucleotide sequence ID" value="NZ_JAJHNU010000004.1"/>
</dbReference>
<dbReference type="InterPro" id="IPR002052">
    <property type="entry name" value="DNA_methylase_N6_adenine_CS"/>
</dbReference>
<evidence type="ECO:0000313" key="3">
    <source>
        <dbReference type="EMBL" id="MDN4122449.1"/>
    </source>
</evidence>
<dbReference type="Gene3D" id="3.40.50.150">
    <property type="entry name" value="Vaccinia Virus protein VP39"/>
    <property type="match status" value="1"/>
</dbReference>
<keyword evidence="2 3" id="KW-0808">Transferase</keyword>
<dbReference type="SUPFAM" id="SSF53335">
    <property type="entry name" value="S-adenosyl-L-methionine-dependent methyltransferases"/>
    <property type="match status" value="1"/>
</dbReference>
<dbReference type="NCBIfam" id="TIGR00095">
    <property type="entry name" value="16S rRNA (guanine(966)-N(2))-methyltransferase RsmD"/>
    <property type="match status" value="1"/>
</dbReference>
<name>A0ABT8EMC1_9BURK</name>
<accession>A0ABT8EMC1</accession>
<proteinExistence type="predicted"/>
<dbReference type="InterPro" id="IPR029063">
    <property type="entry name" value="SAM-dependent_MTases_sf"/>
</dbReference>